<protein>
    <recommendedName>
        <fullName evidence="1">Methyltransferase type 11 domain-containing protein</fullName>
    </recommendedName>
</protein>
<evidence type="ECO:0000259" key="1">
    <source>
        <dbReference type="Pfam" id="PF08241"/>
    </source>
</evidence>
<dbReference type="OrthoDB" id="9804312at2"/>
<name>A0A1Y6K5B5_9CHLR</name>
<dbReference type="InterPro" id="IPR029063">
    <property type="entry name" value="SAM-dependent_MTases_sf"/>
</dbReference>
<feature type="domain" description="Methyltransferase type 11" evidence="1">
    <location>
        <begin position="49"/>
        <end position="142"/>
    </location>
</feature>
<dbReference type="Pfam" id="PF08241">
    <property type="entry name" value="Methyltransf_11"/>
    <property type="match status" value="1"/>
</dbReference>
<dbReference type="EMBL" id="LT859958">
    <property type="protein sequence ID" value="SMX53220.1"/>
    <property type="molecule type" value="Genomic_DNA"/>
</dbReference>
<sequence length="297" mass="33275">MSEQTPPICDYEGSDYQQSFWDFGGRAYEDAVEALALRRLLPAGGDFMLELGAGAGRNTRRYLHYQRVALVDYSRTQLLQAQAHLGESDRYLFVAADVYRLPFVDGRFDGATMIRTLHHMAEPALALSQVYRAMAPGGVFILEFANKHNLKAILRYMLGRQAWSPFTQDPIEFAALNFDFHPKAIWRDLRAAGFTVEKILTVSHFRVNALKRLIPLRILVGLDGLLQPTGRLWQVTPSVFVRAHSDAACQGAAGEVIFKCPLCHAAIPGMGYDLICDACGALWPYQDGIYDFRIKAD</sequence>
<dbReference type="AlphaFoldDB" id="A0A1Y6K5B5"/>
<proteinExistence type="predicted"/>
<dbReference type="GO" id="GO:0008757">
    <property type="term" value="F:S-adenosylmethionine-dependent methyltransferase activity"/>
    <property type="evidence" value="ECO:0007669"/>
    <property type="project" value="InterPro"/>
</dbReference>
<dbReference type="PANTHER" id="PTHR43591">
    <property type="entry name" value="METHYLTRANSFERASE"/>
    <property type="match status" value="1"/>
</dbReference>
<reference evidence="3" key="1">
    <citation type="submission" date="2017-05" db="EMBL/GenBank/DDBJ databases">
        <authorList>
            <person name="Kirkegaard R."/>
            <person name="Mcilroy J S."/>
        </authorList>
    </citation>
    <scope>NUCLEOTIDE SEQUENCE [LARGE SCALE GENOMIC DNA]</scope>
</reference>
<dbReference type="RefSeq" id="WP_087861172.1">
    <property type="nucleotide sequence ID" value="NZ_LT859958.1"/>
</dbReference>
<evidence type="ECO:0000313" key="3">
    <source>
        <dbReference type="Proteomes" id="UP000195514"/>
    </source>
</evidence>
<dbReference type="CDD" id="cd02440">
    <property type="entry name" value="AdoMet_MTases"/>
    <property type="match status" value="1"/>
</dbReference>
<keyword evidence="3" id="KW-1185">Reference proteome</keyword>
<dbReference type="KEGG" id="abat:CFX1CAM_0154"/>
<dbReference type="Gene3D" id="3.40.50.150">
    <property type="entry name" value="Vaccinia Virus protein VP39"/>
    <property type="match status" value="1"/>
</dbReference>
<gene>
    <name evidence="2" type="ORF">CFX1CAM_0154</name>
</gene>
<dbReference type="InterPro" id="IPR013216">
    <property type="entry name" value="Methyltransf_11"/>
</dbReference>
<accession>A0A1Y6K5B5</accession>
<evidence type="ECO:0000313" key="2">
    <source>
        <dbReference type="EMBL" id="SMX53220.1"/>
    </source>
</evidence>
<dbReference type="Proteomes" id="UP000195514">
    <property type="component" value="Chromosome I"/>
</dbReference>
<organism evidence="2 3">
    <name type="scientific">Candidatus Brevifilum fermentans</name>
    <dbReference type="NCBI Taxonomy" id="1986204"/>
    <lineage>
        <taxon>Bacteria</taxon>
        <taxon>Bacillati</taxon>
        <taxon>Chloroflexota</taxon>
        <taxon>Anaerolineae</taxon>
        <taxon>Anaerolineales</taxon>
        <taxon>Anaerolineaceae</taxon>
        <taxon>Candidatus Brevifilum</taxon>
    </lineage>
</organism>
<dbReference type="SUPFAM" id="SSF53335">
    <property type="entry name" value="S-adenosyl-L-methionine-dependent methyltransferases"/>
    <property type="match status" value="1"/>
</dbReference>